<dbReference type="GO" id="GO:0016787">
    <property type="term" value="F:hydrolase activity"/>
    <property type="evidence" value="ECO:0007669"/>
    <property type="project" value="UniProtKB-KW"/>
</dbReference>
<comment type="caution">
    <text evidence="5">The sequence shown here is derived from an EMBL/GenBank/DDBJ whole genome shotgun (WGS) entry which is preliminary data.</text>
</comment>
<protein>
    <submittedName>
        <fullName evidence="5">Metallophosphoesterase</fullName>
    </submittedName>
</protein>
<evidence type="ECO:0000313" key="6">
    <source>
        <dbReference type="Proteomes" id="UP000712080"/>
    </source>
</evidence>
<dbReference type="SUPFAM" id="SSF56300">
    <property type="entry name" value="Metallo-dependent phosphatases"/>
    <property type="match status" value="1"/>
</dbReference>
<gene>
    <name evidence="5" type="ORF">G6047_06080</name>
</gene>
<keyword evidence="1" id="KW-0732">Signal</keyword>
<dbReference type="InterPro" id="IPR051558">
    <property type="entry name" value="Metallophosphoesterase_PAP"/>
</dbReference>
<evidence type="ECO:0000259" key="4">
    <source>
        <dbReference type="Pfam" id="PF03865"/>
    </source>
</evidence>
<evidence type="ECO:0000313" key="5">
    <source>
        <dbReference type="EMBL" id="NMH27593.1"/>
    </source>
</evidence>
<sequence>MKLFRLCPASVKNRSWLFWVFLCIGMLLESCASISPQYGKKPGEIKDDFNNASTVSHSFYLIGDAGNWDQPQEPAVFSLLKDKLNAADSTSTLIFLGDNIYPLGMPKPGDKDYESAVRRLKIQTDLAKDFKGKSFFIPGNHDWYHELAGLNAEEKAVVDVLGKKGFLPRKGCGITDFKINEQTAVIVIDTEWFLQDWDDHPAINADCDIKTRDMFWAELENKINDYQNQTLIIAMHHPLFTYGPHGGYFSPKKHLYPLRYNVPLPGIATIMNLMRKTSGVSPEDLQNKKYNAFIKRFKISIQGHENIIVVSGHEHNLQYIEKDGIKQVVSGSGSKSEPARVTGPKDFSSGSNGFAVLKVLKNGAAGISYFSPDSNQKDKILFSAQPVFERPQPTLKKYPDTFAATKDTSVYTLKMTQRSGIYRFFWGKHYRKYYSMNVNVPQVSLDTLFGGVKPIQAGGGNQSKSLRLTDAKGREYSMRSLRKSATRFLQAAAFKDLSVEKDFQNTYTETFLMDFYTTAHPYTPFAVANLAGYVGVNHTNPKLFYIPKQNTLELYNEDYGDELYLVEERPMDKFKDLASFGKPDDIISTNDMLANLRDNPKYSVDKEAYIRARLFDMLIGDWDRHSDQWRWAEHKEKGKIIYKPIPRDRDQAFTKIDGALLSILMNIPAIRHMKKYKDEIKNVKWFNRSAYNLDLAVLPDATESDWAKQANYITENLSDDEIEKSFNVIPSEVRDQTIATIKSQLKSRRKDLEKYARQYYKVLLKTVMIPGSEKPDHIVVTRTSRETKVEYYVMSKDGSEQKALDRTYTTKETKEIWIYGLGGEDKFEVKGRGNKMEIRLLGGPDKDEYVCENGRNIHIYDFKSKDNDYSKAGSASKTITDDYVLNTYDYKKPKYNVFAGYPLMGFNPDDGVKIGAFVNYTVNGFKRNPYSQRHSIGGYYYFATSGYELLYNGIFPNALGNWNFQVKGRFTSANFAQNFFGFGNETPNYDDDRGMNYNRVKIRSLSAAPTLQWKGEQGASATFQAAYERFAVARRDDRFIGDEYQLSPEFFEYKDFADFNAEYRFENYDNAGFPTAGMLFYAKGGYKIALQDGHRSYPYAESAFGMTYKLSPSGRFVLASMVKGKMLFENTYEFYQAATVGGDADLRGYRNQRFAGRSSFYHTTDLRWNMYKWKTPVAPLNIGVLAGFDYGRVWLSGEQSDKWHSSAGMGLWVSALNLVTGRVSYFQSGDGGRLFVGVGFGF</sequence>
<feature type="domain" description="Haemolysin activator HlyB C-terminal" evidence="4">
    <location>
        <begin position="1139"/>
        <end position="1211"/>
    </location>
</feature>
<reference evidence="5" key="1">
    <citation type="submission" date="2020-02" db="EMBL/GenBank/DDBJ databases">
        <title>Flavobacterium sp. genome.</title>
        <authorList>
            <person name="Jung H.S."/>
            <person name="Baek J.H."/>
            <person name="Jeon C.O."/>
        </authorList>
    </citation>
    <scope>NUCLEOTIDE SEQUENCE</scope>
    <source>
        <strain evidence="5">SE-s28</strain>
    </source>
</reference>
<accession>A0A972FSB6</accession>
<dbReference type="PANTHER" id="PTHR10161:SF14">
    <property type="entry name" value="TARTRATE-RESISTANT ACID PHOSPHATASE TYPE 5"/>
    <property type="match status" value="1"/>
</dbReference>
<name>A0A972FSB6_9FLAO</name>
<dbReference type="EMBL" id="JAAMPU010000101">
    <property type="protein sequence ID" value="NMH27593.1"/>
    <property type="molecule type" value="Genomic_DNA"/>
</dbReference>
<evidence type="ECO:0000256" key="2">
    <source>
        <dbReference type="ARBA" id="ARBA00022801"/>
    </source>
</evidence>
<dbReference type="PANTHER" id="PTHR10161">
    <property type="entry name" value="TARTRATE-RESISTANT ACID PHOSPHATASE TYPE 5"/>
    <property type="match status" value="1"/>
</dbReference>
<dbReference type="InterPro" id="IPR004843">
    <property type="entry name" value="Calcineurin-like_PHP"/>
</dbReference>
<keyword evidence="2" id="KW-0378">Hydrolase</keyword>
<evidence type="ECO:0000259" key="3">
    <source>
        <dbReference type="Pfam" id="PF00149"/>
    </source>
</evidence>
<dbReference type="InterPro" id="IPR005565">
    <property type="entry name" value="Hemolysn_activator_HlyB_C"/>
</dbReference>
<dbReference type="Gene3D" id="3.60.21.10">
    <property type="match status" value="1"/>
</dbReference>
<dbReference type="RefSeq" id="WP_169526590.1">
    <property type="nucleotide sequence ID" value="NZ_JAAMPU010000101.1"/>
</dbReference>
<proteinExistence type="predicted"/>
<dbReference type="Pfam" id="PF00149">
    <property type="entry name" value="Metallophos"/>
    <property type="match status" value="1"/>
</dbReference>
<dbReference type="InterPro" id="IPR029052">
    <property type="entry name" value="Metallo-depent_PP-like"/>
</dbReference>
<feature type="domain" description="Calcineurin-like phosphoesterase" evidence="3">
    <location>
        <begin position="59"/>
        <end position="256"/>
    </location>
</feature>
<keyword evidence="6" id="KW-1185">Reference proteome</keyword>
<evidence type="ECO:0000256" key="1">
    <source>
        <dbReference type="ARBA" id="ARBA00022729"/>
    </source>
</evidence>
<dbReference type="Pfam" id="PF03865">
    <property type="entry name" value="ShlB"/>
    <property type="match status" value="1"/>
</dbReference>
<dbReference type="AlphaFoldDB" id="A0A972FSB6"/>
<dbReference type="Proteomes" id="UP000712080">
    <property type="component" value="Unassembled WGS sequence"/>
</dbReference>
<organism evidence="5 6">
    <name type="scientific">Flavobacterium silvaticum</name>
    <dbReference type="NCBI Taxonomy" id="1852020"/>
    <lineage>
        <taxon>Bacteria</taxon>
        <taxon>Pseudomonadati</taxon>
        <taxon>Bacteroidota</taxon>
        <taxon>Flavobacteriia</taxon>
        <taxon>Flavobacteriales</taxon>
        <taxon>Flavobacteriaceae</taxon>
        <taxon>Flavobacterium</taxon>
    </lineage>
</organism>